<protein>
    <recommendedName>
        <fullName evidence="3">Motility protein</fullName>
    </recommendedName>
</protein>
<evidence type="ECO:0008006" key="3">
    <source>
        <dbReference type="Google" id="ProtNLM"/>
    </source>
</evidence>
<dbReference type="Proteomes" id="UP000196027">
    <property type="component" value="Chromosome"/>
</dbReference>
<dbReference type="AlphaFoldDB" id="A0A1Y0IHK5"/>
<evidence type="ECO:0000313" key="2">
    <source>
        <dbReference type="Proteomes" id="UP000196027"/>
    </source>
</evidence>
<keyword evidence="2" id="KW-1185">Reference proteome</keyword>
<dbReference type="RefSeq" id="WP_087464022.1">
    <property type="nucleotide sequence ID" value="NZ_CP021425.1"/>
</dbReference>
<dbReference type="EMBL" id="CP021425">
    <property type="protein sequence ID" value="ARU59336.1"/>
    <property type="molecule type" value="Genomic_DNA"/>
</dbReference>
<name>A0A1Y0IHK5_9GAMM</name>
<sequence length="73" mass="7508">MDLTGNLTSLATHMAQTRQQQTAELAVLKKAIDQQASNALALLEALPQVGSSAAVSSAPPLPSNLGQNINVVV</sequence>
<dbReference type="Pfam" id="PF14070">
    <property type="entry name" value="YjfB_motility"/>
    <property type="match status" value="1"/>
</dbReference>
<gene>
    <name evidence="1" type="ORF">OLMES_5356</name>
</gene>
<evidence type="ECO:0000313" key="1">
    <source>
        <dbReference type="EMBL" id="ARU59336.1"/>
    </source>
</evidence>
<organism evidence="1 2">
    <name type="scientific">Oleiphilus messinensis</name>
    <dbReference type="NCBI Taxonomy" id="141451"/>
    <lineage>
        <taxon>Bacteria</taxon>
        <taxon>Pseudomonadati</taxon>
        <taxon>Pseudomonadota</taxon>
        <taxon>Gammaproteobacteria</taxon>
        <taxon>Oceanospirillales</taxon>
        <taxon>Oleiphilaceae</taxon>
        <taxon>Oleiphilus</taxon>
    </lineage>
</organism>
<dbReference type="InterPro" id="IPR025906">
    <property type="entry name" value="YjfB_motility"/>
</dbReference>
<dbReference type="KEGG" id="ome:OLMES_5356"/>
<accession>A0A1Y0IHK5</accession>
<reference evidence="1 2" key="1">
    <citation type="submission" date="2017-05" db="EMBL/GenBank/DDBJ databases">
        <title>Genomic insights into alkan degradation activity of Oleiphilus messinensis.</title>
        <authorList>
            <person name="Kozyavkin S.A."/>
            <person name="Slesarev A.I."/>
            <person name="Golyshin P.N."/>
            <person name="Korzhenkov A."/>
            <person name="Golyshina O.N."/>
            <person name="Toshchakov S.V."/>
        </authorList>
    </citation>
    <scope>NUCLEOTIDE SEQUENCE [LARGE SCALE GENOMIC DNA]</scope>
    <source>
        <strain evidence="1 2">ME102</strain>
    </source>
</reference>
<proteinExistence type="predicted"/>